<reference evidence="1 2" key="1">
    <citation type="submission" date="2024-11" db="EMBL/GenBank/DDBJ databases">
        <authorList>
            <person name="Kaparullina E.N."/>
            <person name="Delegan Y.A."/>
            <person name="Doronina N.V."/>
        </authorList>
    </citation>
    <scope>NUCLEOTIDE SEQUENCE [LARGE SCALE GENOMIC DNA]</scope>
    <source>
        <strain evidence="1 2">7sh_L</strain>
    </source>
</reference>
<dbReference type="Gene3D" id="3.90.550.10">
    <property type="entry name" value="Spore Coat Polysaccharide Biosynthesis Protein SpsA, Chain A"/>
    <property type="match status" value="1"/>
</dbReference>
<name>A0ABW8GH32_9PROT</name>
<sequence length="299" mass="34364">MSVSKKIKSIKNSVLNSIHNIHSIFALCALNFRNYSDNVLSNDPNIIVSLTSFHKRFDQLHLTIRSILTQKFSAPYSVHLILSKADIDIAGGVPKEIMALEKYGLKIIVVNEDLRSYKKLHYTLKDYPEKIIVTADDDVLYPKNWLTGLYEKWRKYPSCVVCYRGHFLAFKKSGEFYPYAQLMKNPMKLKRSTPSFALMPTGVSGVLYPPGLLSDFATREELFTEYAPFADDIWYKLSSLATDTKCVQVKFYNVHFPHLRGSQDNALNKMNVAQSLNDEQLKKCYKVFPEILDKIKLKI</sequence>
<proteinExistence type="predicted"/>
<dbReference type="SUPFAM" id="SSF53448">
    <property type="entry name" value="Nucleotide-diphospho-sugar transferases"/>
    <property type="match status" value="1"/>
</dbReference>
<comment type="caution">
    <text evidence="1">The sequence shown here is derived from an EMBL/GenBank/DDBJ whole genome shotgun (WGS) entry which is preliminary data.</text>
</comment>
<keyword evidence="2" id="KW-1185">Reference proteome</keyword>
<evidence type="ECO:0000313" key="2">
    <source>
        <dbReference type="Proteomes" id="UP001617669"/>
    </source>
</evidence>
<dbReference type="EMBL" id="JBIWXY010000001">
    <property type="protein sequence ID" value="MFJ5444681.1"/>
    <property type="molecule type" value="Genomic_DNA"/>
</dbReference>
<gene>
    <name evidence="1" type="ORF">ACIKP9_00410</name>
</gene>
<evidence type="ECO:0008006" key="3">
    <source>
        <dbReference type="Google" id="ProtNLM"/>
    </source>
</evidence>
<organism evidence="1 2">
    <name type="scientific">Methylobacillus methanolivorans</name>
    <dbReference type="NCBI Taxonomy" id="1848927"/>
    <lineage>
        <taxon>Bacteria</taxon>
        <taxon>Pseudomonadati</taxon>
        <taxon>Pseudomonadota</taxon>
        <taxon>Betaproteobacteria</taxon>
        <taxon>Nitrosomonadales</taxon>
        <taxon>Methylophilaceae</taxon>
        <taxon>Methylobacillus</taxon>
    </lineage>
</organism>
<dbReference type="RefSeq" id="WP_400877809.1">
    <property type="nucleotide sequence ID" value="NZ_JBIWXY010000001.1"/>
</dbReference>
<dbReference type="Proteomes" id="UP001617669">
    <property type="component" value="Unassembled WGS sequence"/>
</dbReference>
<protein>
    <recommendedName>
        <fullName evidence="3">Glycosyltransferase 2-like domain-containing protein</fullName>
    </recommendedName>
</protein>
<dbReference type="CDD" id="cd00761">
    <property type="entry name" value="Glyco_tranf_GTA_type"/>
    <property type="match status" value="1"/>
</dbReference>
<accession>A0ABW8GH32</accession>
<evidence type="ECO:0000313" key="1">
    <source>
        <dbReference type="EMBL" id="MFJ5444681.1"/>
    </source>
</evidence>
<dbReference type="InterPro" id="IPR029044">
    <property type="entry name" value="Nucleotide-diphossugar_trans"/>
</dbReference>